<feature type="transmembrane region" description="Helical" evidence="1">
    <location>
        <begin position="311"/>
        <end position="331"/>
    </location>
</feature>
<keyword evidence="1" id="KW-0812">Transmembrane</keyword>
<feature type="transmembrane region" description="Helical" evidence="1">
    <location>
        <begin position="207"/>
        <end position="226"/>
    </location>
</feature>
<feature type="transmembrane region" description="Helical" evidence="1">
    <location>
        <begin position="232"/>
        <end position="252"/>
    </location>
</feature>
<sequence length="406" mass="47514">MISIKKQVLIALFYFLIAGSLGVLLRLFPVTEVSATYKYIVHTHSHVALLGWVYVGLTSLIYHLFIKKEVQKKYSILFWCTQITILGMLVSFPITGYALFSIIFSTLFLICSYWFYFFFRKHNTCDKTNYSYKFINTSLLFMVLSSIGPWALGIIMSTLGSTSHWYKNAIYFYLHFQYNGWFIFCVLGILFFILEKNKININKKNNFLFYKLMIVSCCLTLCLSFLWIKPSIFIYILGFIGALIQVIALIKFHQILKNSKAEFFQRTKPFTYTLLQFVYFLFAFKIILQFLTAIPYFAILVSQITDFVIGYLHLTFLGVVSLSLFAFLNYFKLLKLSKFWVKIYLTGFIVSEILIFYKGFCNWQQLSIINNYYTILMIVSSLIPISLLGIFIMNLKPTYPTPKELL</sequence>
<feature type="transmembrane region" description="Helical" evidence="1">
    <location>
        <begin position="7"/>
        <end position="27"/>
    </location>
</feature>
<dbReference type="Gene3D" id="1.20.210.10">
    <property type="entry name" value="Cytochrome c oxidase-like, subunit I domain"/>
    <property type="match status" value="1"/>
</dbReference>
<proteinExistence type="predicted"/>
<name>A0A7G9LCV3_9FLAO</name>
<dbReference type="EMBL" id="CP060695">
    <property type="protein sequence ID" value="QNM86452.1"/>
    <property type="molecule type" value="Genomic_DNA"/>
</dbReference>
<feature type="transmembrane region" description="Helical" evidence="1">
    <location>
        <begin position="273"/>
        <end position="299"/>
    </location>
</feature>
<evidence type="ECO:0000313" key="3">
    <source>
        <dbReference type="Proteomes" id="UP000515808"/>
    </source>
</evidence>
<feature type="transmembrane region" description="Helical" evidence="1">
    <location>
        <begin position="372"/>
        <end position="393"/>
    </location>
</feature>
<organism evidence="2 3">
    <name type="scientific">Polaribacter pectinis</name>
    <dbReference type="NCBI Taxonomy" id="2738844"/>
    <lineage>
        <taxon>Bacteria</taxon>
        <taxon>Pseudomonadati</taxon>
        <taxon>Bacteroidota</taxon>
        <taxon>Flavobacteriia</taxon>
        <taxon>Flavobacteriales</taxon>
        <taxon>Flavobacteriaceae</taxon>
    </lineage>
</organism>
<evidence type="ECO:0008006" key="4">
    <source>
        <dbReference type="Google" id="ProtNLM"/>
    </source>
</evidence>
<gene>
    <name evidence="2" type="ORF">H9W90_04835</name>
</gene>
<dbReference type="InterPro" id="IPR036927">
    <property type="entry name" value="Cyt_c_oxase-like_su1_sf"/>
</dbReference>
<reference evidence="2 3" key="1">
    <citation type="submission" date="2020-08" db="EMBL/GenBank/DDBJ databases">
        <title>Polaribacter sp. L12M9 isolated from gut of the Korean scallop.</title>
        <authorList>
            <person name="Jeong Y.S."/>
        </authorList>
    </citation>
    <scope>NUCLEOTIDE SEQUENCE [LARGE SCALE GENOMIC DNA]</scope>
    <source>
        <strain evidence="2 3">L12M9</strain>
    </source>
</reference>
<feature type="transmembrane region" description="Helical" evidence="1">
    <location>
        <begin position="47"/>
        <end position="65"/>
    </location>
</feature>
<feature type="transmembrane region" description="Helical" evidence="1">
    <location>
        <begin position="178"/>
        <end position="195"/>
    </location>
</feature>
<accession>A0A7G9LCV3</accession>
<keyword evidence="1" id="KW-0472">Membrane</keyword>
<feature type="transmembrane region" description="Helical" evidence="1">
    <location>
        <begin position="139"/>
        <end position="158"/>
    </location>
</feature>
<keyword evidence="3" id="KW-1185">Reference proteome</keyword>
<dbReference type="KEGG" id="ppec:H9W90_04835"/>
<keyword evidence="1" id="KW-1133">Transmembrane helix</keyword>
<evidence type="ECO:0000256" key="1">
    <source>
        <dbReference type="SAM" id="Phobius"/>
    </source>
</evidence>
<dbReference type="AlphaFoldDB" id="A0A7G9LCV3"/>
<dbReference type="RefSeq" id="WP_187483332.1">
    <property type="nucleotide sequence ID" value="NZ_CP060695.1"/>
</dbReference>
<protein>
    <recommendedName>
        <fullName evidence="4">Cytochrome C and Quinol oxidase polypeptide I</fullName>
    </recommendedName>
</protein>
<feature type="transmembrane region" description="Helical" evidence="1">
    <location>
        <begin position="74"/>
        <end position="92"/>
    </location>
</feature>
<feature type="transmembrane region" description="Helical" evidence="1">
    <location>
        <begin position="343"/>
        <end position="360"/>
    </location>
</feature>
<feature type="transmembrane region" description="Helical" evidence="1">
    <location>
        <begin position="98"/>
        <end position="119"/>
    </location>
</feature>
<evidence type="ECO:0000313" key="2">
    <source>
        <dbReference type="EMBL" id="QNM86452.1"/>
    </source>
</evidence>
<dbReference type="Proteomes" id="UP000515808">
    <property type="component" value="Chromosome"/>
</dbReference>